<proteinExistence type="predicted"/>
<dbReference type="EMBL" id="AVPF01000026">
    <property type="protein sequence ID" value="KGX87141.1"/>
    <property type="molecule type" value="Genomic_DNA"/>
</dbReference>
<feature type="transmembrane region" description="Helical" evidence="1">
    <location>
        <begin position="46"/>
        <end position="66"/>
    </location>
</feature>
<evidence type="ECO:0000313" key="3">
    <source>
        <dbReference type="Proteomes" id="UP000030403"/>
    </source>
</evidence>
<name>A0A0A5G213_9BACI</name>
<keyword evidence="3" id="KW-1185">Reference proteome</keyword>
<reference evidence="2 3" key="1">
    <citation type="submission" date="2013-08" db="EMBL/GenBank/DDBJ databases">
        <authorList>
            <person name="Huang J."/>
            <person name="Wang G."/>
        </authorList>
    </citation>
    <scope>NUCLEOTIDE SEQUENCE [LARGE SCALE GENOMIC DNA]</scope>
    <source>
        <strain evidence="2 3">BH030004</strain>
    </source>
</reference>
<feature type="transmembrane region" description="Helical" evidence="1">
    <location>
        <begin position="78"/>
        <end position="106"/>
    </location>
</feature>
<comment type="caution">
    <text evidence="2">The sequence shown here is derived from an EMBL/GenBank/DDBJ whole genome shotgun (WGS) entry which is preliminary data.</text>
</comment>
<evidence type="ECO:0000256" key="1">
    <source>
        <dbReference type="SAM" id="Phobius"/>
    </source>
</evidence>
<accession>A0A0A5G213</accession>
<keyword evidence="1" id="KW-1133">Transmembrane helix</keyword>
<dbReference type="Proteomes" id="UP000030403">
    <property type="component" value="Unassembled WGS sequence"/>
</dbReference>
<sequence length="115" mass="13197">MNSEAIARIDAKRLWIYFSISLLSILFGILIEWKRVLKILKGDLKINWLMIPTVILLMISLTPYTYTFKFVGIASFRHIPFGILFAPMQQTHVLLMIGILTGIMLVRSLKNDSVT</sequence>
<gene>
    <name evidence="2" type="ORF">N783_10415</name>
</gene>
<protein>
    <submittedName>
        <fullName evidence="2">Uncharacterized protein</fullName>
    </submittedName>
</protein>
<dbReference type="RefSeq" id="WP_027446910.1">
    <property type="nucleotide sequence ID" value="NZ_AULJ01000043.1"/>
</dbReference>
<keyword evidence="1" id="KW-0472">Membrane</keyword>
<dbReference type="AlphaFoldDB" id="A0A0A5G213"/>
<organism evidence="2 3">
    <name type="scientific">Pontibacillus marinus BH030004 = DSM 16465</name>
    <dbReference type="NCBI Taxonomy" id="1385511"/>
    <lineage>
        <taxon>Bacteria</taxon>
        <taxon>Bacillati</taxon>
        <taxon>Bacillota</taxon>
        <taxon>Bacilli</taxon>
        <taxon>Bacillales</taxon>
        <taxon>Bacillaceae</taxon>
        <taxon>Pontibacillus</taxon>
    </lineage>
</organism>
<evidence type="ECO:0000313" key="2">
    <source>
        <dbReference type="EMBL" id="KGX87141.1"/>
    </source>
</evidence>
<feature type="transmembrane region" description="Helical" evidence="1">
    <location>
        <begin position="14"/>
        <end position="34"/>
    </location>
</feature>
<keyword evidence="1" id="KW-0812">Transmembrane</keyword>